<name>A0A7V4E1P8_UNCW3</name>
<dbReference type="AlphaFoldDB" id="A0A7V4E1P8"/>
<evidence type="ECO:0000259" key="2">
    <source>
        <dbReference type="Pfam" id="PF01642"/>
    </source>
</evidence>
<dbReference type="SUPFAM" id="SSF51703">
    <property type="entry name" value="Cobalamin (vitamin B12)-dependent enzymes"/>
    <property type="match status" value="1"/>
</dbReference>
<reference evidence="3" key="1">
    <citation type="journal article" date="2020" name="mSystems">
        <title>Genome- and Community-Level Interaction Insights into Carbon Utilization and Element Cycling Functions of Hydrothermarchaeota in Hydrothermal Sediment.</title>
        <authorList>
            <person name="Zhou Z."/>
            <person name="Liu Y."/>
            <person name="Xu W."/>
            <person name="Pan J."/>
            <person name="Luo Z.H."/>
            <person name="Li M."/>
        </authorList>
    </citation>
    <scope>NUCLEOTIDE SEQUENCE [LARGE SCALE GENOMIC DNA]</scope>
    <source>
        <strain evidence="3">SpSt-695</strain>
    </source>
</reference>
<dbReference type="EMBL" id="DTDP01000100">
    <property type="protein sequence ID" value="HGK53850.1"/>
    <property type="molecule type" value="Genomic_DNA"/>
</dbReference>
<dbReference type="Gene3D" id="3.20.20.240">
    <property type="entry name" value="Methylmalonyl-CoA mutase"/>
    <property type="match status" value="1"/>
</dbReference>
<dbReference type="PANTHER" id="PTHR48101">
    <property type="entry name" value="METHYLMALONYL-COA MUTASE, MITOCHONDRIAL-RELATED"/>
    <property type="match status" value="1"/>
</dbReference>
<evidence type="ECO:0000256" key="1">
    <source>
        <dbReference type="ARBA" id="ARBA00023235"/>
    </source>
</evidence>
<dbReference type="InterPro" id="IPR006099">
    <property type="entry name" value="MeMalonylCoA_mutase_a/b_cat"/>
</dbReference>
<dbReference type="InterPro" id="IPR016176">
    <property type="entry name" value="Cbl-dep_enz_cat"/>
</dbReference>
<evidence type="ECO:0000313" key="3">
    <source>
        <dbReference type="EMBL" id="HGK53850.1"/>
    </source>
</evidence>
<gene>
    <name evidence="3" type="ORF">ENU72_02355</name>
</gene>
<protein>
    <submittedName>
        <fullName evidence="3">Methylmalonyl-CoA mutase</fullName>
    </submittedName>
</protein>
<dbReference type="PANTHER" id="PTHR48101:SF1">
    <property type="entry name" value="METHYLMALONYL-COA MUTASE, LARGE SUBUNIT"/>
    <property type="match status" value="1"/>
</dbReference>
<dbReference type="NCBIfam" id="TIGR00641">
    <property type="entry name" value="acid_CoA_mut_N"/>
    <property type="match status" value="1"/>
</dbReference>
<feature type="domain" description="Methylmalonyl-CoA mutase alpha/beta chain catalytic" evidence="2">
    <location>
        <begin position="4"/>
        <end position="512"/>
    </location>
</feature>
<dbReference type="InterPro" id="IPR006098">
    <property type="entry name" value="MMCoA_mutase_a_cat"/>
</dbReference>
<dbReference type="Pfam" id="PF01642">
    <property type="entry name" value="MM_CoA_mutase"/>
    <property type="match status" value="1"/>
</dbReference>
<organism evidence="3">
    <name type="scientific">candidate division WOR-3 bacterium</name>
    <dbReference type="NCBI Taxonomy" id="2052148"/>
    <lineage>
        <taxon>Bacteria</taxon>
        <taxon>Bacteria division WOR-3</taxon>
    </lineage>
</organism>
<accession>A0A7V4E1P8</accession>
<sequence>MKEKYYFTPEDIKDINYEKEISNPGKFPFTRGIHETMYKGKLWTMRQYAGYGTAKETNERFKYLLSKGQTGLSIAFDLPTQLGMDSDHPFAKGEVGKVGVAVSTILDMEEIFEGIELDKVSTSMTINATANIILAMYILVAKKKGVSENLLSGTVQNDPLKEFLARGNYIFPPKESLRLSIDIWEYCIKNIPKWYFVSISGYHIREKGATASQEIAFTFANAIEYIENALSRGLDIDKIGERISFFFGVHNSFFEEIAKFRAARKIWARIMKERFKAKNENSMKMRFHTQTCGSTLTYQEPHNNIIRVTLQALAAILGGTQSLHTNSFDEAIGLPSREAVKIALRTQQIIAYESKIPEYVDPLGGSYLIERLTKDKEEEIMEIIKDIEERGGALKCVETGYMKKLIEESAYKYQRNIEEKKEYIVGVNIFKDEEVKIPSPEIKTSEEIEEKRKEFLKKFREKRNKEEVKKYLDIIKEKAHKGENLMPYIKEGVEKNLTLGEICEALKEVFGEYKEKE</sequence>
<dbReference type="GO" id="GO:0031419">
    <property type="term" value="F:cobalamin binding"/>
    <property type="evidence" value="ECO:0007669"/>
    <property type="project" value="InterPro"/>
</dbReference>
<dbReference type="GO" id="GO:0004494">
    <property type="term" value="F:methylmalonyl-CoA mutase activity"/>
    <property type="evidence" value="ECO:0007669"/>
    <property type="project" value="InterPro"/>
</dbReference>
<keyword evidence="1" id="KW-0413">Isomerase</keyword>
<comment type="caution">
    <text evidence="3">The sequence shown here is derived from an EMBL/GenBank/DDBJ whole genome shotgun (WGS) entry which is preliminary data.</text>
</comment>
<proteinExistence type="predicted"/>